<dbReference type="InterPro" id="IPR015421">
    <property type="entry name" value="PyrdxlP-dep_Trfase_major"/>
</dbReference>
<dbReference type="CDD" id="cd00610">
    <property type="entry name" value="OAT_like"/>
    <property type="match status" value="1"/>
</dbReference>
<keyword evidence="7" id="KW-1185">Reference proteome</keyword>
<dbReference type="InterPro" id="IPR015424">
    <property type="entry name" value="PyrdxlP-dep_Trfase"/>
</dbReference>
<keyword evidence="3 6" id="KW-0808">Transferase</keyword>
<gene>
    <name evidence="6" type="ORF">HNQ94_003199</name>
</gene>
<comment type="caution">
    <text evidence="6">The sequence shown here is derived from an EMBL/GenBank/DDBJ whole genome shotgun (WGS) entry which is preliminary data.</text>
</comment>
<name>A0A841Q8I1_9BACI</name>
<dbReference type="PROSITE" id="PS00600">
    <property type="entry name" value="AA_TRANSFER_CLASS_3"/>
    <property type="match status" value="1"/>
</dbReference>
<evidence type="ECO:0000256" key="5">
    <source>
        <dbReference type="RuleBase" id="RU003560"/>
    </source>
</evidence>
<dbReference type="Gene3D" id="3.40.640.10">
    <property type="entry name" value="Type I PLP-dependent aspartate aminotransferase-like (Major domain)"/>
    <property type="match status" value="1"/>
</dbReference>
<dbReference type="RefSeq" id="WP_174497208.1">
    <property type="nucleotide sequence ID" value="NZ_CADDWK010000012.1"/>
</dbReference>
<accession>A0A841Q8I1</accession>
<dbReference type="EMBL" id="JACHGH010000011">
    <property type="protein sequence ID" value="MBB6454710.1"/>
    <property type="molecule type" value="Genomic_DNA"/>
</dbReference>
<dbReference type="PANTHER" id="PTHR43094:SF1">
    <property type="entry name" value="AMINOTRANSFERASE CLASS-III"/>
    <property type="match status" value="1"/>
</dbReference>
<dbReference type="FunFam" id="3.40.640.10:FF:000014">
    <property type="entry name" value="Adenosylmethionine-8-amino-7-oxononanoate aminotransferase, probable"/>
    <property type="match status" value="1"/>
</dbReference>
<keyword evidence="4 5" id="KW-0663">Pyridoxal phosphate</keyword>
<evidence type="ECO:0000256" key="4">
    <source>
        <dbReference type="ARBA" id="ARBA00022898"/>
    </source>
</evidence>
<evidence type="ECO:0000256" key="1">
    <source>
        <dbReference type="ARBA" id="ARBA00008954"/>
    </source>
</evidence>
<dbReference type="Proteomes" id="UP000581688">
    <property type="component" value="Unassembled WGS sequence"/>
</dbReference>
<dbReference type="GO" id="GO:0008483">
    <property type="term" value="F:transaminase activity"/>
    <property type="evidence" value="ECO:0007669"/>
    <property type="project" value="UniProtKB-KW"/>
</dbReference>
<dbReference type="PANTHER" id="PTHR43094">
    <property type="entry name" value="AMINOTRANSFERASE"/>
    <property type="match status" value="1"/>
</dbReference>
<dbReference type="GO" id="GO:0030170">
    <property type="term" value="F:pyridoxal phosphate binding"/>
    <property type="evidence" value="ECO:0007669"/>
    <property type="project" value="InterPro"/>
</dbReference>
<evidence type="ECO:0000313" key="6">
    <source>
        <dbReference type="EMBL" id="MBB6454710.1"/>
    </source>
</evidence>
<dbReference type="Gene3D" id="3.90.1150.10">
    <property type="entry name" value="Aspartate Aminotransferase, domain 1"/>
    <property type="match status" value="1"/>
</dbReference>
<dbReference type="InterPro" id="IPR005814">
    <property type="entry name" value="Aminotrans_3"/>
</dbReference>
<dbReference type="InterPro" id="IPR015422">
    <property type="entry name" value="PyrdxlP-dep_Trfase_small"/>
</dbReference>
<dbReference type="AlphaFoldDB" id="A0A841Q8I1"/>
<dbReference type="Pfam" id="PF00202">
    <property type="entry name" value="Aminotran_3"/>
    <property type="match status" value="1"/>
</dbReference>
<comment type="similarity">
    <text evidence="1 5">Belongs to the class-III pyridoxal-phosphate-dependent aminotransferase family.</text>
</comment>
<proteinExistence type="inferred from homology"/>
<sequence>MAENLSTKQLSVQELAELDKKYFLHPTTAPKVHAEQGPKIMFSEGKGIYVKDMDGNSYIDGVSMLWNVNLGHGQKELAEAAKEQMEKLAYSSSFIGYSNEPAVRLAEKLVSLAPGDLNSVFYTSGGSESNDTAFKLARFYWELKGQPKKRKIIALENAYHGVTIAAQTATSIPNFHTFSSSNISDVFHAKPHLTNCELGDKSDPNYEGCIRDIVEKEGADSIAAVIMEPVQGSGGVYIPPDGYLQAVRKLCDEFGILFIADEVITGFGRTGLMFGSENWDVVPDFLCFAKGVTSGYAQLGGVLIRQHIRDTIVQYEGVLSHGFTYSGHATACAVALKNIELMERDNIVVNAKNMEQVLADGFEYLKGKYDIVTKTRAIGLLSAFELYEDPTTEKPFDVSVMAAAKVGEECFSRKLLIRPIRVGEGKNIIAIAPPLVINKQEIEQLIAIIDDSISAFKKTL</sequence>
<evidence type="ECO:0000313" key="7">
    <source>
        <dbReference type="Proteomes" id="UP000581688"/>
    </source>
</evidence>
<reference evidence="6 7" key="1">
    <citation type="submission" date="2020-08" db="EMBL/GenBank/DDBJ databases">
        <title>Genomic Encyclopedia of Type Strains, Phase IV (KMG-IV): sequencing the most valuable type-strain genomes for metagenomic binning, comparative biology and taxonomic classification.</title>
        <authorList>
            <person name="Goeker M."/>
        </authorList>
    </citation>
    <scope>NUCLEOTIDE SEQUENCE [LARGE SCALE GENOMIC DNA]</scope>
    <source>
        <strain evidence="6 7">DSM 19612</strain>
    </source>
</reference>
<dbReference type="PIRSF" id="PIRSF000521">
    <property type="entry name" value="Transaminase_4ab_Lys_Orn"/>
    <property type="match status" value="1"/>
</dbReference>
<protein>
    <submittedName>
        <fullName evidence="6">Putrescine aminotransferase</fullName>
        <ecNumber evidence="6">2.6.1.-</ecNumber>
    </submittedName>
</protein>
<evidence type="ECO:0000256" key="2">
    <source>
        <dbReference type="ARBA" id="ARBA00022576"/>
    </source>
</evidence>
<organism evidence="6 7">
    <name type="scientific">Salirhabdus euzebyi</name>
    <dbReference type="NCBI Taxonomy" id="394506"/>
    <lineage>
        <taxon>Bacteria</taxon>
        <taxon>Bacillati</taxon>
        <taxon>Bacillota</taxon>
        <taxon>Bacilli</taxon>
        <taxon>Bacillales</taxon>
        <taxon>Bacillaceae</taxon>
        <taxon>Salirhabdus</taxon>
    </lineage>
</organism>
<dbReference type="EC" id="2.6.1.-" evidence="6"/>
<dbReference type="InterPro" id="IPR049704">
    <property type="entry name" value="Aminotrans_3_PPA_site"/>
</dbReference>
<dbReference type="SUPFAM" id="SSF53383">
    <property type="entry name" value="PLP-dependent transferases"/>
    <property type="match status" value="1"/>
</dbReference>
<evidence type="ECO:0000256" key="3">
    <source>
        <dbReference type="ARBA" id="ARBA00022679"/>
    </source>
</evidence>
<keyword evidence="2 6" id="KW-0032">Aminotransferase</keyword>